<dbReference type="InterPro" id="IPR050266">
    <property type="entry name" value="AB_hydrolase_sf"/>
</dbReference>
<reference evidence="2 3" key="1">
    <citation type="submission" date="2021-03" db="EMBL/GenBank/DDBJ databases">
        <title>Sequencing the genomes of 1000 actinobacteria strains.</title>
        <authorList>
            <person name="Klenk H.-P."/>
        </authorList>
    </citation>
    <scope>NUCLEOTIDE SEQUENCE [LARGE SCALE GENOMIC DNA]</scope>
    <source>
        <strain evidence="2 3">DSM 41480</strain>
    </source>
</reference>
<dbReference type="Pfam" id="PF00561">
    <property type="entry name" value="Abhydrolase_1"/>
    <property type="match status" value="1"/>
</dbReference>
<dbReference type="PANTHER" id="PTHR43798">
    <property type="entry name" value="MONOACYLGLYCEROL LIPASE"/>
    <property type="match status" value="1"/>
</dbReference>
<dbReference type="Proteomes" id="UP001519291">
    <property type="component" value="Unassembled WGS sequence"/>
</dbReference>
<dbReference type="SUPFAM" id="SSF53474">
    <property type="entry name" value="alpha/beta-Hydrolases"/>
    <property type="match status" value="1"/>
</dbReference>
<evidence type="ECO:0000259" key="1">
    <source>
        <dbReference type="Pfam" id="PF00561"/>
    </source>
</evidence>
<sequence length="254" mass="27602">MTGQVVPHEVQGGGSERCLLLHNWFGDRTSFGPMREHLNGDAFSYAFLDCRGYGEARDMPGAFTMEEAAGDALAVADRLGWETFSVVGHSMGAKAAQLMLLDAPSRVRSIIGVSPVPASGFPMDEETWGLFAGAAENPGNRRAIIDNTTGGRHDDAWLDAMVSRSVERSSPAAFRAYLDSWAREDFHERVEGNQVPVLLVAGAHDPALGGEAMESTWLRWYPHAELDVFPDAGHYAPEESPEALAVAVERFLGR</sequence>
<comment type="caution">
    <text evidence="2">The sequence shown here is derived from an EMBL/GenBank/DDBJ whole genome shotgun (WGS) entry which is preliminary data.</text>
</comment>
<name>A0ABS4XWX6_9ACTN</name>
<dbReference type="RefSeq" id="WP_209513537.1">
    <property type="nucleotide sequence ID" value="NZ_JAGIOH010000001.1"/>
</dbReference>
<dbReference type="EMBL" id="JAGIOH010000001">
    <property type="protein sequence ID" value="MBP2401009.1"/>
    <property type="molecule type" value="Genomic_DNA"/>
</dbReference>
<dbReference type="GeneID" id="91567360"/>
<accession>A0ABS4XWX6</accession>
<organism evidence="2 3">
    <name type="scientific">Streptomyces syringium</name>
    <dbReference type="NCBI Taxonomy" id="76729"/>
    <lineage>
        <taxon>Bacteria</taxon>
        <taxon>Bacillati</taxon>
        <taxon>Actinomycetota</taxon>
        <taxon>Actinomycetes</taxon>
        <taxon>Kitasatosporales</taxon>
        <taxon>Streptomycetaceae</taxon>
        <taxon>Streptomyces</taxon>
    </lineage>
</organism>
<dbReference type="InterPro" id="IPR029058">
    <property type="entry name" value="AB_hydrolase_fold"/>
</dbReference>
<dbReference type="InterPro" id="IPR000073">
    <property type="entry name" value="AB_hydrolase_1"/>
</dbReference>
<evidence type="ECO:0000313" key="3">
    <source>
        <dbReference type="Proteomes" id="UP001519291"/>
    </source>
</evidence>
<protein>
    <submittedName>
        <fullName evidence="2">Pimeloyl-ACP methyl ester carboxylesterase</fullName>
    </submittedName>
</protein>
<keyword evidence="3" id="KW-1185">Reference proteome</keyword>
<feature type="domain" description="AB hydrolase-1" evidence="1">
    <location>
        <begin position="19"/>
        <end position="241"/>
    </location>
</feature>
<dbReference type="Gene3D" id="3.40.50.1820">
    <property type="entry name" value="alpha/beta hydrolase"/>
    <property type="match status" value="1"/>
</dbReference>
<evidence type="ECO:0000313" key="2">
    <source>
        <dbReference type="EMBL" id="MBP2401009.1"/>
    </source>
</evidence>
<gene>
    <name evidence="2" type="ORF">JO379_000478</name>
</gene>
<proteinExistence type="predicted"/>